<sequence length="89" mass="9253">MAALSAAAQVVDAAAVVREAPVATCQGDCIASMTADGNQPNPTVWCYSYLQEPAKDTVTLPADWSHNGACASDVAAMSSLCSCYQQRLL</sequence>
<comment type="caution">
    <text evidence="1">The sequence shown here is derived from an EMBL/GenBank/DDBJ whole genome shotgun (WGS) entry which is preliminary data.</text>
</comment>
<name>A0ABP0C9E5_9PEZI</name>
<evidence type="ECO:0000313" key="2">
    <source>
        <dbReference type="Proteomes" id="UP001642405"/>
    </source>
</evidence>
<evidence type="ECO:0000313" key="1">
    <source>
        <dbReference type="EMBL" id="CAK7227765.1"/>
    </source>
</evidence>
<keyword evidence="2" id="KW-1185">Reference proteome</keyword>
<accession>A0ABP0C9E5</accession>
<reference evidence="1 2" key="1">
    <citation type="submission" date="2024-01" db="EMBL/GenBank/DDBJ databases">
        <authorList>
            <person name="Allen C."/>
            <person name="Tagirdzhanova G."/>
        </authorList>
    </citation>
    <scope>NUCLEOTIDE SEQUENCE [LARGE SCALE GENOMIC DNA]</scope>
</reference>
<dbReference type="Proteomes" id="UP001642405">
    <property type="component" value="Unassembled WGS sequence"/>
</dbReference>
<protein>
    <submittedName>
        <fullName evidence="1">Uncharacterized protein</fullName>
    </submittedName>
</protein>
<organism evidence="1 2">
    <name type="scientific">Sporothrix curviconia</name>
    <dbReference type="NCBI Taxonomy" id="1260050"/>
    <lineage>
        <taxon>Eukaryota</taxon>
        <taxon>Fungi</taxon>
        <taxon>Dikarya</taxon>
        <taxon>Ascomycota</taxon>
        <taxon>Pezizomycotina</taxon>
        <taxon>Sordariomycetes</taxon>
        <taxon>Sordariomycetidae</taxon>
        <taxon>Ophiostomatales</taxon>
        <taxon>Ophiostomataceae</taxon>
        <taxon>Sporothrix</taxon>
    </lineage>
</organism>
<proteinExistence type="predicted"/>
<dbReference type="EMBL" id="CAWUHB010000041">
    <property type="protein sequence ID" value="CAK7227765.1"/>
    <property type="molecule type" value="Genomic_DNA"/>
</dbReference>
<gene>
    <name evidence="1" type="ORF">SCUCBS95973_006652</name>
</gene>